<keyword evidence="2" id="KW-1185">Reference proteome</keyword>
<dbReference type="AlphaFoldDB" id="B0C3D8"/>
<dbReference type="KEGG" id="amr:AM1_3647"/>
<evidence type="ECO:0000313" key="2">
    <source>
        <dbReference type="Proteomes" id="UP000000268"/>
    </source>
</evidence>
<dbReference type="HOGENOM" id="CLU_3264066_0_0_3"/>
<name>B0C3D8_ACAM1</name>
<evidence type="ECO:0000313" key="1">
    <source>
        <dbReference type="EMBL" id="ABW28637.1"/>
    </source>
</evidence>
<reference evidence="1 2" key="1">
    <citation type="journal article" date="2008" name="Proc. Natl. Acad. Sci. U.S.A.">
        <title>Niche adaptation and genome expansion in the chlorophyll d-producing cyanobacterium Acaryochloris marina.</title>
        <authorList>
            <person name="Swingley W.D."/>
            <person name="Chen M."/>
            <person name="Cheung P.C."/>
            <person name="Conrad A.L."/>
            <person name="Dejesa L.C."/>
            <person name="Hao J."/>
            <person name="Honchak B.M."/>
            <person name="Karbach L.E."/>
            <person name="Kurdoglu A."/>
            <person name="Lahiri S."/>
            <person name="Mastrian S.D."/>
            <person name="Miyashita H."/>
            <person name="Page L."/>
            <person name="Ramakrishna P."/>
            <person name="Satoh S."/>
            <person name="Sattley W.M."/>
            <person name="Shimada Y."/>
            <person name="Taylor H.L."/>
            <person name="Tomo T."/>
            <person name="Tsuchiya T."/>
            <person name="Wang Z.T."/>
            <person name="Raymond J."/>
            <person name="Mimuro M."/>
            <person name="Blankenship R.E."/>
            <person name="Touchman J.W."/>
        </authorList>
    </citation>
    <scope>NUCLEOTIDE SEQUENCE [LARGE SCALE GENOMIC DNA]</scope>
    <source>
        <strain evidence="2">MBIC 11017</strain>
    </source>
</reference>
<dbReference type="EMBL" id="CP000828">
    <property type="protein sequence ID" value="ABW28637.1"/>
    <property type="molecule type" value="Genomic_DNA"/>
</dbReference>
<sequence>MFKVGSWQKIMHNPDQCSNNLGGTASILPSTIGKWNCHHPN</sequence>
<gene>
    <name evidence="1" type="ordered locus">AM1_3647</name>
</gene>
<protein>
    <submittedName>
        <fullName evidence="1">Uncharacterized protein</fullName>
    </submittedName>
</protein>
<dbReference type="Proteomes" id="UP000000268">
    <property type="component" value="Chromosome"/>
</dbReference>
<proteinExistence type="predicted"/>
<organism evidence="1 2">
    <name type="scientific">Acaryochloris marina (strain MBIC 11017)</name>
    <dbReference type="NCBI Taxonomy" id="329726"/>
    <lineage>
        <taxon>Bacteria</taxon>
        <taxon>Bacillati</taxon>
        <taxon>Cyanobacteriota</taxon>
        <taxon>Cyanophyceae</taxon>
        <taxon>Acaryochloridales</taxon>
        <taxon>Acaryochloridaceae</taxon>
        <taxon>Acaryochloris</taxon>
    </lineage>
</organism>
<accession>B0C3D8</accession>